<dbReference type="Proteomes" id="UP000694564">
    <property type="component" value="Chromosome 12"/>
</dbReference>
<organism evidence="1 2">
    <name type="scientific">Sciurus vulgaris</name>
    <name type="common">Eurasian red squirrel</name>
    <dbReference type="NCBI Taxonomy" id="55149"/>
    <lineage>
        <taxon>Eukaryota</taxon>
        <taxon>Metazoa</taxon>
        <taxon>Chordata</taxon>
        <taxon>Craniata</taxon>
        <taxon>Vertebrata</taxon>
        <taxon>Euteleostomi</taxon>
        <taxon>Mammalia</taxon>
        <taxon>Eutheria</taxon>
        <taxon>Euarchontoglires</taxon>
        <taxon>Glires</taxon>
        <taxon>Rodentia</taxon>
        <taxon>Sciuromorpha</taxon>
        <taxon>Sciuridae</taxon>
        <taxon>Sciurinae</taxon>
        <taxon>Sciurini</taxon>
        <taxon>Sciurus</taxon>
    </lineage>
</organism>
<protein>
    <submittedName>
        <fullName evidence="1">Spermatosis associated 45</fullName>
    </submittedName>
</protein>
<evidence type="ECO:0000313" key="2">
    <source>
        <dbReference type="Proteomes" id="UP000694564"/>
    </source>
</evidence>
<keyword evidence="2" id="KW-1185">Reference proteome</keyword>
<evidence type="ECO:0000313" key="1">
    <source>
        <dbReference type="Ensembl" id="ENSSVLP00005020076.1"/>
    </source>
</evidence>
<reference evidence="1" key="2">
    <citation type="submission" date="2025-09" db="UniProtKB">
        <authorList>
            <consortium name="Ensembl"/>
        </authorList>
    </citation>
    <scope>IDENTIFICATION</scope>
</reference>
<name>A0A8D2D6V7_SCIVU</name>
<reference evidence="1" key="1">
    <citation type="submission" date="2025-08" db="UniProtKB">
        <authorList>
            <consortium name="Ensembl"/>
        </authorList>
    </citation>
    <scope>IDENTIFICATION</scope>
</reference>
<dbReference type="Ensembl" id="ENSSVLT00005022388.1">
    <property type="protein sequence ID" value="ENSSVLP00005020076.1"/>
    <property type="gene ID" value="ENSSVLG00005016084.1"/>
</dbReference>
<dbReference type="GeneTree" id="ENSGT00390000018676"/>
<proteinExistence type="predicted"/>
<dbReference type="OrthoDB" id="9441981at2759"/>
<dbReference type="PANTHER" id="PTHR35822:SF1">
    <property type="entry name" value="SPERMATOGENESIS-ASSOCIATED PROTEIN 45"/>
    <property type="match status" value="1"/>
</dbReference>
<dbReference type="PANTHER" id="PTHR35822">
    <property type="entry name" value="SPERMATOGENESIS-ASSOCIATED PROTEIN 45"/>
    <property type="match status" value="1"/>
</dbReference>
<sequence>MPSINRSNKIMKKPGVSKQRLLEQINEKRETNCLVERSNQVSFLRVQKRHFNSANQSCAFTHFKEEIPESGRSSWVKPSVFAHPEKRHFQPKNNAIFG</sequence>
<gene>
    <name evidence="1" type="primary">SPATA45</name>
</gene>
<dbReference type="AlphaFoldDB" id="A0A8D2D6V7"/>
<accession>A0A8D2D6V7</accession>
<dbReference type="InterPro" id="IPR038806">
    <property type="entry name" value="SPATA45"/>
</dbReference>